<protein>
    <submittedName>
        <fullName evidence="1">Uncharacterized protein</fullName>
    </submittedName>
</protein>
<name>A0A6H5IKN6_9HYME</name>
<dbReference type="EMBL" id="CADCXV010000850">
    <property type="protein sequence ID" value="CAB0037327.1"/>
    <property type="molecule type" value="Genomic_DNA"/>
</dbReference>
<reference evidence="1 2" key="1">
    <citation type="submission" date="2020-02" db="EMBL/GenBank/DDBJ databases">
        <authorList>
            <person name="Ferguson B K."/>
        </authorList>
    </citation>
    <scope>NUCLEOTIDE SEQUENCE [LARGE SCALE GENOMIC DNA]</scope>
</reference>
<proteinExistence type="predicted"/>
<dbReference type="AlphaFoldDB" id="A0A6H5IKN6"/>
<gene>
    <name evidence="1" type="ORF">TBRA_LOCUS9160</name>
</gene>
<keyword evidence="2" id="KW-1185">Reference proteome</keyword>
<evidence type="ECO:0000313" key="2">
    <source>
        <dbReference type="Proteomes" id="UP000479190"/>
    </source>
</evidence>
<accession>A0A6H5IKN6</accession>
<dbReference type="Proteomes" id="UP000479190">
    <property type="component" value="Unassembled WGS sequence"/>
</dbReference>
<feature type="non-terminal residue" evidence="1">
    <location>
        <position position="68"/>
    </location>
</feature>
<organism evidence="1 2">
    <name type="scientific">Trichogramma brassicae</name>
    <dbReference type="NCBI Taxonomy" id="86971"/>
    <lineage>
        <taxon>Eukaryota</taxon>
        <taxon>Metazoa</taxon>
        <taxon>Ecdysozoa</taxon>
        <taxon>Arthropoda</taxon>
        <taxon>Hexapoda</taxon>
        <taxon>Insecta</taxon>
        <taxon>Pterygota</taxon>
        <taxon>Neoptera</taxon>
        <taxon>Endopterygota</taxon>
        <taxon>Hymenoptera</taxon>
        <taxon>Apocrita</taxon>
        <taxon>Proctotrupomorpha</taxon>
        <taxon>Chalcidoidea</taxon>
        <taxon>Trichogrammatidae</taxon>
        <taxon>Trichogramma</taxon>
    </lineage>
</organism>
<sequence>MYGYLYFVKNLFKVVCRIPISHVRKKKCDSKLHLALLYGKKKVAECLMRRGRQSKFSQLQKGFNSFAQ</sequence>
<evidence type="ECO:0000313" key="1">
    <source>
        <dbReference type="EMBL" id="CAB0037327.1"/>
    </source>
</evidence>